<sequence>MVKSSVFSVLPLAKAKTGNNNGKNAKILVNFIGFSLENQPIQAI</sequence>
<gene>
    <name evidence="1" type="ORF">MNB_SUP05-SYMBIONT-5-1195</name>
</gene>
<name>A0A1W1E162_9ZZZZ</name>
<proteinExistence type="predicted"/>
<accession>A0A1W1E162</accession>
<dbReference type="EMBL" id="FPHZ01000042">
    <property type="protein sequence ID" value="SFV87581.1"/>
    <property type="molecule type" value="Genomic_DNA"/>
</dbReference>
<reference evidence="1" key="1">
    <citation type="submission" date="2016-10" db="EMBL/GenBank/DDBJ databases">
        <authorList>
            <person name="de Groot N.N."/>
        </authorList>
    </citation>
    <scope>NUCLEOTIDE SEQUENCE</scope>
</reference>
<dbReference type="AlphaFoldDB" id="A0A1W1E162"/>
<protein>
    <submittedName>
        <fullName evidence="1">Uncharacterized protein</fullName>
    </submittedName>
</protein>
<evidence type="ECO:0000313" key="1">
    <source>
        <dbReference type="EMBL" id="SFV87581.1"/>
    </source>
</evidence>
<organism evidence="1">
    <name type="scientific">hydrothermal vent metagenome</name>
    <dbReference type="NCBI Taxonomy" id="652676"/>
    <lineage>
        <taxon>unclassified sequences</taxon>
        <taxon>metagenomes</taxon>
        <taxon>ecological metagenomes</taxon>
    </lineage>
</organism>